<reference evidence="1" key="1">
    <citation type="journal article" date="2025" name="Foods">
        <title>Unveiling the Microbial Signatures of Arabica Coffee Cherries: Insights into Ripeness Specific Diversity, Functional Traits, and Implications for Quality and Safety.</title>
        <authorList>
            <consortium name="RefSeq"/>
            <person name="Tenea G.N."/>
            <person name="Cifuentes V."/>
            <person name="Reyes P."/>
            <person name="Cevallos-Vallejos M."/>
        </authorList>
    </citation>
    <scope>NUCLEOTIDE SEQUENCE [LARGE SCALE GENOMIC DNA]</scope>
</reference>
<sequence length="143" mass="16459">MVRDASQREWLLSAIYALPDRGLCRELWKYLKLVGSRINYPWLIIGDLNEIVEADEKMADNCELIDFGFNGPPLTWNNLWEGGARVRKHLDRALCNEDWRLQFPEAAVTHLAPAHSDQHPLLLEDAIRGRKPAGPKPFRFKLA</sequence>
<reference evidence="2" key="2">
    <citation type="submission" date="2025-08" db="UniProtKB">
        <authorList>
            <consortium name="RefSeq"/>
        </authorList>
    </citation>
    <scope>IDENTIFICATION</scope>
    <source>
        <tissue evidence="2">Leaves</tissue>
    </source>
</reference>
<dbReference type="InterPro" id="IPR036691">
    <property type="entry name" value="Endo/exonu/phosph_ase_sf"/>
</dbReference>
<dbReference type="PANTHER" id="PTHR33710:SF77">
    <property type="entry name" value="DNASE I-LIKE SUPERFAMILY PROTEIN"/>
    <property type="match status" value="1"/>
</dbReference>
<dbReference type="GeneID" id="140016916"/>
<dbReference type="RefSeq" id="XP_071927190.1">
    <property type="nucleotide sequence ID" value="XM_072071089.1"/>
</dbReference>
<accession>A0ABM4W610</accession>
<protein>
    <submittedName>
        <fullName evidence="2">Uncharacterized protein</fullName>
    </submittedName>
</protein>
<dbReference type="Proteomes" id="UP001652660">
    <property type="component" value="Chromosome 1e"/>
</dbReference>
<gene>
    <name evidence="2" type="primary">LOC140016916</name>
</gene>
<evidence type="ECO:0000313" key="2">
    <source>
        <dbReference type="RefSeq" id="XP_071927190.1"/>
    </source>
</evidence>
<proteinExistence type="predicted"/>
<dbReference type="SUPFAM" id="SSF56219">
    <property type="entry name" value="DNase I-like"/>
    <property type="match status" value="1"/>
</dbReference>
<evidence type="ECO:0000313" key="1">
    <source>
        <dbReference type="Proteomes" id="UP001652660"/>
    </source>
</evidence>
<keyword evidence="1" id="KW-1185">Reference proteome</keyword>
<dbReference type="Gene3D" id="3.60.10.10">
    <property type="entry name" value="Endonuclease/exonuclease/phosphatase"/>
    <property type="match status" value="1"/>
</dbReference>
<name>A0ABM4W610_COFAR</name>
<organism evidence="1 2">
    <name type="scientific">Coffea arabica</name>
    <name type="common">Arabian coffee</name>
    <dbReference type="NCBI Taxonomy" id="13443"/>
    <lineage>
        <taxon>Eukaryota</taxon>
        <taxon>Viridiplantae</taxon>
        <taxon>Streptophyta</taxon>
        <taxon>Embryophyta</taxon>
        <taxon>Tracheophyta</taxon>
        <taxon>Spermatophyta</taxon>
        <taxon>Magnoliopsida</taxon>
        <taxon>eudicotyledons</taxon>
        <taxon>Gunneridae</taxon>
        <taxon>Pentapetalae</taxon>
        <taxon>asterids</taxon>
        <taxon>lamiids</taxon>
        <taxon>Gentianales</taxon>
        <taxon>Rubiaceae</taxon>
        <taxon>Ixoroideae</taxon>
        <taxon>Gardenieae complex</taxon>
        <taxon>Bertiereae - Coffeeae clade</taxon>
        <taxon>Coffeeae</taxon>
        <taxon>Coffea</taxon>
    </lineage>
</organism>
<dbReference type="PANTHER" id="PTHR33710">
    <property type="entry name" value="BNAC02G09200D PROTEIN"/>
    <property type="match status" value="1"/>
</dbReference>